<dbReference type="STRING" id="246437.L9L217"/>
<reference evidence="3" key="1">
    <citation type="submission" date="2012-07" db="EMBL/GenBank/DDBJ databases">
        <title>Genome of the Chinese tree shrew, a rising model animal genetically related to primates.</title>
        <authorList>
            <person name="Zhang G."/>
            <person name="Fan Y."/>
            <person name="Yao Y."/>
            <person name="Huang Z."/>
        </authorList>
    </citation>
    <scope>NUCLEOTIDE SEQUENCE [LARGE SCALE GENOMIC DNA]</scope>
</reference>
<accession>L9L217</accession>
<keyword evidence="3" id="KW-1185">Reference proteome</keyword>
<name>L9L217_TUPCH</name>
<dbReference type="InParanoid" id="L9L217"/>
<evidence type="ECO:0000313" key="3">
    <source>
        <dbReference type="Proteomes" id="UP000011518"/>
    </source>
</evidence>
<reference evidence="3" key="2">
    <citation type="journal article" date="2013" name="Nat. Commun.">
        <title>Genome of the Chinese tree shrew.</title>
        <authorList>
            <person name="Fan Y."/>
            <person name="Huang Z.Y."/>
            <person name="Cao C.C."/>
            <person name="Chen C.S."/>
            <person name="Chen Y.X."/>
            <person name="Fan D.D."/>
            <person name="He J."/>
            <person name="Hou H.L."/>
            <person name="Hu L."/>
            <person name="Hu X.T."/>
            <person name="Jiang X.T."/>
            <person name="Lai R."/>
            <person name="Lang Y.S."/>
            <person name="Liang B."/>
            <person name="Liao S.G."/>
            <person name="Mu D."/>
            <person name="Ma Y.Y."/>
            <person name="Niu Y.Y."/>
            <person name="Sun X.Q."/>
            <person name="Xia J.Q."/>
            <person name="Xiao J."/>
            <person name="Xiong Z.Q."/>
            <person name="Xu L."/>
            <person name="Yang L."/>
            <person name="Zhang Y."/>
            <person name="Zhao W."/>
            <person name="Zhao X.D."/>
            <person name="Zheng Y.T."/>
            <person name="Zhou J.M."/>
            <person name="Zhu Y.B."/>
            <person name="Zhang G.J."/>
            <person name="Wang J."/>
            <person name="Yao Y.G."/>
        </authorList>
    </citation>
    <scope>NUCLEOTIDE SEQUENCE [LARGE SCALE GENOMIC DNA]</scope>
</reference>
<protein>
    <submittedName>
        <fullName evidence="2">Programmed cell death protein 2</fullName>
    </submittedName>
</protein>
<evidence type="ECO:0000313" key="2">
    <source>
        <dbReference type="EMBL" id="ELW69086.1"/>
    </source>
</evidence>
<evidence type="ECO:0000259" key="1">
    <source>
        <dbReference type="Pfam" id="PF04194"/>
    </source>
</evidence>
<dbReference type="GO" id="GO:0005737">
    <property type="term" value="C:cytoplasm"/>
    <property type="evidence" value="ECO:0007669"/>
    <property type="project" value="InterPro"/>
</dbReference>
<feature type="domain" description="Programmed cell death protein 2 C-terminal" evidence="1">
    <location>
        <begin position="20"/>
        <end position="150"/>
    </location>
</feature>
<dbReference type="GO" id="GO:0005634">
    <property type="term" value="C:nucleus"/>
    <property type="evidence" value="ECO:0007669"/>
    <property type="project" value="TreeGrafter"/>
</dbReference>
<dbReference type="AlphaFoldDB" id="L9L217"/>
<dbReference type="PANTHER" id="PTHR12298:SF4">
    <property type="entry name" value="PROGRAMMED CELL DEATH PROTEIN 2"/>
    <property type="match status" value="1"/>
</dbReference>
<proteinExistence type="predicted"/>
<organism evidence="2 3">
    <name type="scientific">Tupaia chinensis</name>
    <name type="common">Chinese tree shrew</name>
    <name type="synonym">Tupaia belangeri chinensis</name>
    <dbReference type="NCBI Taxonomy" id="246437"/>
    <lineage>
        <taxon>Eukaryota</taxon>
        <taxon>Metazoa</taxon>
        <taxon>Chordata</taxon>
        <taxon>Craniata</taxon>
        <taxon>Vertebrata</taxon>
        <taxon>Euteleostomi</taxon>
        <taxon>Mammalia</taxon>
        <taxon>Eutheria</taxon>
        <taxon>Euarchontoglires</taxon>
        <taxon>Scandentia</taxon>
        <taxon>Tupaiidae</taxon>
        <taxon>Tupaia</taxon>
    </lineage>
</organism>
<dbReference type="EMBL" id="KB320548">
    <property type="protein sequence ID" value="ELW69086.1"/>
    <property type="molecule type" value="Genomic_DNA"/>
</dbReference>
<dbReference type="Pfam" id="PF04194">
    <property type="entry name" value="PDCD2_C"/>
    <property type="match status" value="1"/>
</dbReference>
<dbReference type="PANTHER" id="PTHR12298">
    <property type="entry name" value="PCDC2 PROGRAMMED CELL DEATH PROTEIN 2 -RELATED"/>
    <property type="match status" value="1"/>
</dbReference>
<gene>
    <name evidence="2" type="ORF">TREES_T100021412</name>
</gene>
<sequence length="155" mass="17299">MGGALEKELDSMAKQESREDKIFQKFKTRIALEPEQVVFVILLHVFTQMDNIERQVGSAAPIDSSQKTRFSDMAEGLPPSGFLVKISLKKIIFQIVPAVPREYLNSRSCLSCWADSLGRSVDWGTLAVFTCADSCSLGTGYTEEFVWKQDVTDVP</sequence>
<dbReference type="InterPro" id="IPR007320">
    <property type="entry name" value="PDCD2_C"/>
</dbReference>
<dbReference type="Proteomes" id="UP000011518">
    <property type="component" value="Unassembled WGS sequence"/>
</dbReference>